<dbReference type="PANTHER" id="PTHR45663">
    <property type="entry name" value="GEO12009P1"/>
    <property type="match status" value="1"/>
</dbReference>
<evidence type="ECO:0000256" key="7">
    <source>
        <dbReference type="SAM" id="SignalP"/>
    </source>
</evidence>
<dbReference type="InterPro" id="IPR036873">
    <property type="entry name" value="Rhodanese-like_dom_sf"/>
</dbReference>
<sequence length="236" mass="26253">MKNFRFLVSVLASLLSLSALAQTNLDVNAFESKLPGATQILDVRTPSEYERGYLPNAQNIDWKQQASFAEQVAKLDKTKPVLVYCYSGGRSGQAAEYLAKEGFTEVYNLDGGYLKWTTANKTVVAPKERPAMVAAPTGKAVLDQTLKDNKVVLVDFYAVWCGPCKQQDPILQKLKKDWTGKVAVLKIDADRDPDVVKQFRVDAIPTLILFKDGKPVNRLVGFRDEAQLRKEVEGIL</sequence>
<feature type="domain" description="Thioredoxin" evidence="9">
    <location>
        <begin position="121"/>
        <end position="236"/>
    </location>
</feature>
<dbReference type="CDD" id="cd02947">
    <property type="entry name" value="TRX_family"/>
    <property type="match status" value="1"/>
</dbReference>
<keyword evidence="11" id="KW-1185">Reference proteome</keyword>
<evidence type="ECO:0000313" key="11">
    <source>
        <dbReference type="Proteomes" id="UP000239590"/>
    </source>
</evidence>
<keyword evidence="5" id="KW-0676">Redox-active center</keyword>
<evidence type="ECO:0000313" key="10">
    <source>
        <dbReference type="EMBL" id="PQA58255.1"/>
    </source>
</evidence>
<evidence type="ECO:0000256" key="5">
    <source>
        <dbReference type="ARBA" id="ARBA00023284"/>
    </source>
</evidence>
<dbReference type="CDD" id="cd00158">
    <property type="entry name" value="RHOD"/>
    <property type="match status" value="1"/>
</dbReference>
<dbReference type="InterPro" id="IPR005746">
    <property type="entry name" value="Thioredoxin"/>
</dbReference>
<dbReference type="SMART" id="SM00450">
    <property type="entry name" value="RHOD"/>
    <property type="match status" value="1"/>
</dbReference>
<dbReference type="Pfam" id="PF00581">
    <property type="entry name" value="Rhodanese"/>
    <property type="match status" value="1"/>
</dbReference>
<dbReference type="SUPFAM" id="SSF52833">
    <property type="entry name" value="Thioredoxin-like"/>
    <property type="match status" value="1"/>
</dbReference>
<keyword evidence="7" id="KW-0732">Signal</keyword>
<dbReference type="FunFam" id="3.40.30.10:FF:000001">
    <property type="entry name" value="Thioredoxin"/>
    <property type="match status" value="1"/>
</dbReference>
<feature type="domain" description="Rhodanese" evidence="8">
    <location>
        <begin position="34"/>
        <end position="125"/>
    </location>
</feature>
<keyword evidence="2" id="KW-0813">Transport</keyword>
<evidence type="ECO:0000259" key="8">
    <source>
        <dbReference type="PROSITE" id="PS50206"/>
    </source>
</evidence>
<evidence type="ECO:0000256" key="4">
    <source>
        <dbReference type="ARBA" id="ARBA00023157"/>
    </source>
</evidence>
<evidence type="ECO:0000256" key="3">
    <source>
        <dbReference type="ARBA" id="ARBA00022982"/>
    </source>
</evidence>
<dbReference type="InterPro" id="IPR001763">
    <property type="entry name" value="Rhodanese-like_dom"/>
</dbReference>
<dbReference type="GO" id="GO:0015035">
    <property type="term" value="F:protein-disulfide reductase activity"/>
    <property type="evidence" value="ECO:0007669"/>
    <property type="project" value="UniProtKB-UniRule"/>
</dbReference>
<dbReference type="PANTHER" id="PTHR45663:SF11">
    <property type="entry name" value="GEO12009P1"/>
    <property type="match status" value="1"/>
</dbReference>
<dbReference type="OrthoDB" id="9808735at2"/>
<accession>A0A2S7IKQ5</accession>
<dbReference type="RefSeq" id="WP_104709484.1">
    <property type="nucleotide sequence ID" value="NZ_PTRA01000001.1"/>
</dbReference>
<evidence type="ECO:0000256" key="1">
    <source>
        <dbReference type="ARBA" id="ARBA00008987"/>
    </source>
</evidence>
<dbReference type="Pfam" id="PF00085">
    <property type="entry name" value="Thioredoxin"/>
    <property type="match status" value="1"/>
</dbReference>
<proteinExistence type="inferred from homology"/>
<dbReference type="SUPFAM" id="SSF52821">
    <property type="entry name" value="Rhodanese/Cell cycle control phosphatase"/>
    <property type="match status" value="1"/>
</dbReference>
<dbReference type="Gene3D" id="3.40.250.10">
    <property type="entry name" value="Rhodanese-like domain"/>
    <property type="match status" value="1"/>
</dbReference>
<organism evidence="10 11">
    <name type="scientific">Siphonobacter curvatus</name>
    <dbReference type="NCBI Taxonomy" id="2094562"/>
    <lineage>
        <taxon>Bacteria</taxon>
        <taxon>Pseudomonadati</taxon>
        <taxon>Bacteroidota</taxon>
        <taxon>Cytophagia</taxon>
        <taxon>Cytophagales</taxon>
        <taxon>Cytophagaceae</taxon>
        <taxon>Siphonobacter</taxon>
    </lineage>
</organism>
<dbReference type="PROSITE" id="PS51352">
    <property type="entry name" value="THIOREDOXIN_2"/>
    <property type="match status" value="1"/>
</dbReference>
<protein>
    <recommendedName>
        <fullName evidence="6">Thioredoxin</fullName>
    </recommendedName>
</protein>
<dbReference type="Proteomes" id="UP000239590">
    <property type="component" value="Unassembled WGS sequence"/>
</dbReference>
<dbReference type="GO" id="GO:0045454">
    <property type="term" value="P:cell redox homeostasis"/>
    <property type="evidence" value="ECO:0007669"/>
    <property type="project" value="TreeGrafter"/>
</dbReference>
<dbReference type="InterPro" id="IPR013766">
    <property type="entry name" value="Thioredoxin_domain"/>
</dbReference>
<name>A0A2S7IKQ5_9BACT</name>
<evidence type="ECO:0000256" key="2">
    <source>
        <dbReference type="ARBA" id="ARBA00022448"/>
    </source>
</evidence>
<evidence type="ECO:0000259" key="9">
    <source>
        <dbReference type="PROSITE" id="PS51352"/>
    </source>
</evidence>
<keyword evidence="3" id="KW-0249">Electron transport</keyword>
<dbReference type="Gene3D" id="3.40.30.10">
    <property type="entry name" value="Glutaredoxin"/>
    <property type="match status" value="1"/>
</dbReference>
<feature type="signal peptide" evidence="7">
    <location>
        <begin position="1"/>
        <end position="21"/>
    </location>
</feature>
<gene>
    <name evidence="10" type="primary">trxA</name>
    <name evidence="10" type="ORF">C5O19_00825</name>
</gene>
<reference evidence="11" key="1">
    <citation type="submission" date="2018-02" db="EMBL/GenBank/DDBJ databases">
        <title>Genome sequencing of Solimonas sp. HR-BB.</title>
        <authorList>
            <person name="Lee Y."/>
            <person name="Jeon C.O."/>
        </authorList>
    </citation>
    <scope>NUCLEOTIDE SEQUENCE [LARGE SCALE GENOMIC DNA]</scope>
    <source>
        <strain evidence="11">HR-U</strain>
    </source>
</reference>
<dbReference type="EMBL" id="PTRA01000001">
    <property type="protein sequence ID" value="PQA58255.1"/>
    <property type="molecule type" value="Genomic_DNA"/>
</dbReference>
<keyword evidence="4" id="KW-1015">Disulfide bond</keyword>
<feature type="chain" id="PRO_5015584330" description="Thioredoxin" evidence="7">
    <location>
        <begin position="22"/>
        <end position="236"/>
    </location>
</feature>
<dbReference type="PRINTS" id="PR00421">
    <property type="entry name" value="THIOREDOXIN"/>
</dbReference>
<comment type="caution">
    <text evidence="10">The sequence shown here is derived from an EMBL/GenBank/DDBJ whole genome shotgun (WGS) entry which is preliminary data.</text>
</comment>
<dbReference type="GO" id="GO:0005829">
    <property type="term" value="C:cytosol"/>
    <property type="evidence" value="ECO:0007669"/>
    <property type="project" value="TreeGrafter"/>
</dbReference>
<dbReference type="AlphaFoldDB" id="A0A2S7IKQ5"/>
<dbReference type="PROSITE" id="PS00194">
    <property type="entry name" value="THIOREDOXIN_1"/>
    <property type="match status" value="1"/>
</dbReference>
<dbReference type="NCBIfam" id="TIGR01068">
    <property type="entry name" value="thioredoxin"/>
    <property type="match status" value="1"/>
</dbReference>
<dbReference type="PROSITE" id="PS50206">
    <property type="entry name" value="RHODANESE_3"/>
    <property type="match status" value="1"/>
</dbReference>
<comment type="similarity">
    <text evidence="1">Belongs to the thioredoxin family.</text>
</comment>
<dbReference type="InterPro" id="IPR036249">
    <property type="entry name" value="Thioredoxin-like_sf"/>
</dbReference>
<evidence type="ECO:0000256" key="6">
    <source>
        <dbReference type="NCBIfam" id="TIGR01068"/>
    </source>
</evidence>
<dbReference type="InterPro" id="IPR017937">
    <property type="entry name" value="Thioredoxin_CS"/>
</dbReference>